<feature type="coiled-coil region" evidence="1">
    <location>
        <begin position="48"/>
        <end position="75"/>
    </location>
</feature>
<evidence type="ECO:0000313" key="5">
    <source>
        <dbReference type="Proteomes" id="UP000521943"/>
    </source>
</evidence>
<evidence type="ECO:0000313" key="4">
    <source>
        <dbReference type="EMBL" id="KAF6760797.1"/>
    </source>
</evidence>
<keyword evidence="1" id="KW-0175">Coiled coil</keyword>
<keyword evidence="5" id="KW-1185">Reference proteome</keyword>
<dbReference type="InterPro" id="IPR057683">
    <property type="entry name" value="DUF7923"/>
</dbReference>
<feature type="region of interest" description="Disordered" evidence="2">
    <location>
        <begin position="286"/>
        <end position="325"/>
    </location>
</feature>
<organism evidence="4 5">
    <name type="scientific">Ephemerocybe angulata</name>
    <dbReference type="NCBI Taxonomy" id="980116"/>
    <lineage>
        <taxon>Eukaryota</taxon>
        <taxon>Fungi</taxon>
        <taxon>Dikarya</taxon>
        <taxon>Basidiomycota</taxon>
        <taxon>Agaricomycotina</taxon>
        <taxon>Agaricomycetes</taxon>
        <taxon>Agaricomycetidae</taxon>
        <taxon>Agaricales</taxon>
        <taxon>Agaricineae</taxon>
        <taxon>Psathyrellaceae</taxon>
        <taxon>Ephemerocybe</taxon>
    </lineage>
</organism>
<name>A0A8H6IAK7_9AGAR</name>
<comment type="caution">
    <text evidence="4">The sequence shown here is derived from an EMBL/GenBank/DDBJ whole genome shotgun (WGS) entry which is preliminary data.</text>
</comment>
<feature type="compositionally biased region" description="Polar residues" evidence="2">
    <location>
        <begin position="290"/>
        <end position="303"/>
    </location>
</feature>
<accession>A0A8H6IAK7</accession>
<feature type="domain" description="DUF7923" evidence="3">
    <location>
        <begin position="77"/>
        <end position="246"/>
    </location>
</feature>
<dbReference type="PANTHER" id="PTHR37543:SF1">
    <property type="entry name" value="CCCH ZINC FINGER DNA BINDING PROTEIN (AFU_ORTHOLOGUE AFUA_5G12760)"/>
    <property type="match status" value="1"/>
</dbReference>
<evidence type="ECO:0000259" key="3">
    <source>
        <dbReference type="Pfam" id="PF25540"/>
    </source>
</evidence>
<dbReference type="Proteomes" id="UP000521943">
    <property type="component" value="Unassembled WGS sequence"/>
</dbReference>
<dbReference type="PANTHER" id="PTHR37543">
    <property type="entry name" value="CCCH ZINC FINGER DNA BINDING PROTEIN (AFU_ORTHOLOGUE AFUA_5G12760)"/>
    <property type="match status" value="1"/>
</dbReference>
<reference evidence="4 5" key="1">
    <citation type="submission" date="2020-07" db="EMBL/GenBank/DDBJ databases">
        <title>Comparative genomics of pyrophilous fungi reveals a link between fire events and developmental genes.</title>
        <authorList>
            <consortium name="DOE Joint Genome Institute"/>
            <person name="Steindorff A.S."/>
            <person name="Carver A."/>
            <person name="Calhoun S."/>
            <person name="Stillman K."/>
            <person name="Liu H."/>
            <person name="Lipzen A."/>
            <person name="Pangilinan J."/>
            <person name="Labutti K."/>
            <person name="Bruns T.D."/>
            <person name="Grigoriev I.V."/>
        </authorList>
    </citation>
    <scope>NUCLEOTIDE SEQUENCE [LARGE SCALE GENOMIC DNA]</scope>
    <source>
        <strain evidence="4 5">CBS 144469</strain>
    </source>
</reference>
<dbReference type="AlphaFoldDB" id="A0A8H6IAK7"/>
<sequence>MPNTSELLSLRLGQLLNTFHEQLNDEIAQVVTLGSDREHVTKLLEARLSHDNARISELEAQCIALEAERDVLKESHRPRHIVVIIDGDGVIFELDRIAQAGRDLAAGLEHHFGSTPHRPLTVYLFLNKKGLCDTFRKMKRHDAHDRLGGFMVGFNEAATGFMVVDVGRNKEASDAKIKVLLEKEVTSPQNEFIVFGGCHDGGYMPNLNTHITRGFGSKLFLLQGYDKPAWVIENLKLPLIQIPGLFVKEKINIPTETGTPLMSPAPNSAFLPKLAPLSPSLSRFPVPESPSASSAINPWSRPSSRAGHKRSISSGSGLDQNSSAASSPISEGLLLQLSPVTRAIDHRRTVSAGSGSVANYNGSAAPSPVSASPLLQPLPGPRAINPSRPKLCIFHYLSPLGCKGRACKGSHDYVLTADQLVALREHFLDTPCKTVNDNKQCQNDKHCLFGHKCPSLGKCTFYKERKCKFKGGKLVPNAPELLRLTALSEGMHVPVPVRLTLRDYANYAKRRQSRSSAFGVGTFGSQPM</sequence>
<dbReference type="Pfam" id="PF25540">
    <property type="entry name" value="DUF7923"/>
    <property type="match status" value="1"/>
</dbReference>
<evidence type="ECO:0000256" key="2">
    <source>
        <dbReference type="SAM" id="MobiDB-lite"/>
    </source>
</evidence>
<feature type="compositionally biased region" description="Polar residues" evidence="2">
    <location>
        <begin position="312"/>
        <end position="325"/>
    </location>
</feature>
<evidence type="ECO:0000256" key="1">
    <source>
        <dbReference type="SAM" id="Coils"/>
    </source>
</evidence>
<gene>
    <name evidence="4" type="ORF">DFP72DRAFT_881499</name>
</gene>
<proteinExistence type="predicted"/>
<dbReference type="EMBL" id="JACGCI010000011">
    <property type="protein sequence ID" value="KAF6760797.1"/>
    <property type="molecule type" value="Genomic_DNA"/>
</dbReference>
<dbReference type="OrthoDB" id="2270193at2759"/>
<protein>
    <recommendedName>
        <fullName evidence="3">DUF7923 domain-containing protein</fullName>
    </recommendedName>
</protein>